<evidence type="ECO:0000256" key="5">
    <source>
        <dbReference type="ARBA" id="ARBA00023135"/>
    </source>
</evidence>
<evidence type="ECO:0000256" key="2">
    <source>
        <dbReference type="ARBA" id="ARBA00010349"/>
    </source>
</evidence>
<reference evidence="9 10" key="1">
    <citation type="journal article" date="2014" name="BMC Genomics">
        <title>Genome sequencing of four Aureobasidium pullulans varieties: biotechnological potential, stress tolerance, and description of new species.</title>
        <authorList>
            <person name="Gostin Ar C."/>
            <person name="Ohm R.A."/>
            <person name="Kogej T."/>
            <person name="Sonjak S."/>
            <person name="Turk M."/>
            <person name="Zajc J."/>
            <person name="Zalar P."/>
            <person name="Grube M."/>
            <person name="Sun H."/>
            <person name="Han J."/>
            <person name="Sharma A."/>
            <person name="Chiniquy J."/>
            <person name="Ngan C.Y."/>
            <person name="Lipzen A."/>
            <person name="Barry K."/>
            <person name="Grigoriev I.V."/>
            <person name="Gunde-Cimerman N."/>
        </authorList>
    </citation>
    <scope>NUCLEOTIDE SEQUENCE [LARGE SCALE GENOMIC DNA]</scope>
    <source>
        <strain evidence="9 10">CBS 110374</strain>
    </source>
</reference>
<keyword evidence="4 7" id="KW-0694">RNA-binding</keyword>
<evidence type="ECO:0000256" key="1">
    <source>
        <dbReference type="ARBA" id="ARBA00004496"/>
    </source>
</evidence>
<dbReference type="SUPFAM" id="SSF54762">
    <property type="entry name" value="Signal recognition particle alu RNA binding heterodimer, SRP9/14"/>
    <property type="match status" value="1"/>
</dbReference>
<feature type="region of interest" description="Disordered" evidence="8">
    <location>
        <begin position="39"/>
        <end position="84"/>
    </location>
</feature>
<dbReference type="Pfam" id="PF02290">
    <property type="entry name" value="SRP14"/>
    <property type="match status" value="1"/>
</dbReference>
<gene>
    <name evidence="9" type="ORF">M437DRAFT_36961</name>
</gene>
<keyword evidence="10" id="KW-1185">Reference proteome</keyword>
<evidence type="ECO:0000256" key="8">
    <source>
        <dbReference type="SAM" id="MobiDB-lite"/>
    </source>
</evidence>
<dbReference type="Gene3D" id="3.30.720.10">
    <property type="entry name" value="Signal recognition particle alu RNA binding heterodimer, srp9/1"/>
    <property type="match status" value="1"/>
</dbReference>
<evidence type="ECO:0000313" key="9">
    <source>
        <dbReference type="EMBL" id="KEQ67983.1"/>
    </source>
</evidence>
<sequence length="135" mass="15333">MSSHLSNDEFFTKLVSLLETRQQKGHGSIWLTQKRLTFDESSASKPTDSPLADLEPPSAPLPIVVRATDGNSQNKDRKKSDKVKLSTVVQPDDLEAFYTRYAEVCKQGMQALKKRDRSKRKKQKQGKKKAQEDKK</sequence>
<dbReference type="GO" id="GO:0005786">
    <property type="term" value="C:signal recognition particle, endoplasmic reticulum targeting"/>
    <property type="evidence" value="ECO:0007669"/>
    <property type="project" value="UniProtKB-UniRule"/>
</dbReference>
<comment type="subunit">
    <text evidence="7">Component of a fungal signal recognition particle (SRP) complex that consists of a 7SL RNA molecule (scR1) and at least six protein subunits: SRP72, SRP68, SRP54, SEC65, SRP21 and SRP14.</text>
</comment>
<dbReference type="STRING" id="1043003.A0A074W531"/>
<proteinExistence type="inferred from homology"/>
<organism evidence="9 10">
    <name type="scientific">Aureobasidium melanogenum (strain CBS 110374)</name>
    <name type="common">Aureobasidium pullulans var. melanogenum</name>
    <dbReference type="NCBI Taxonomy" id="1043003"/>
    <lineage>
        <taxon>Eukaryota</taxon>
        <taxon>Fungi</taxon>
        <taxon>Dikarya</taxon>
        <taxon>Ascomycota</taxon>
        <taxon>Pezizomycotina</taxon>
        <taxon>Dothideomycetes</taxon>
        <taxon>Dothideomycetidae</taxon>
        <taxon>Dothideales</taxon>
        <taxon>Saccotheciaceae</taxon>
        <taxon>Aureobasidium</taxon>
    </lineage>
</organism>
<dbReference type="HOGENOM" id="CLU_094309_1_0_1"/>
<evidence type="ECO:0000256" key="6">
    <source>
        <dbReference type="ARBA" id="ARBA00023274"/>
    </source>
</evidence>
<dbReference type="Proteomes" id="UP000030672">
    <property type="component" value="Unassembled WGS sequence"/>
</dbReference>
<accession>A0A074W531</accession>
<dbReference type="InterPro" id="IPR009018">
    <property type="entry name" value="Signal_recog_particle_SRP9/14"/>
</dbReference>
<dbReference type="GO" id="GO:0006614">
    <property type="term" value="P:SRP-dependent cotranslational protein targeting to membrane"/>
    <property type="evidence" value="ECO:0007669"/>
    <property type="project" value="UniProtKB-UniRule"/>
</dbReference>
<feature type="compositionally biased region" description="Basic residues" evidence="8">
    <location>
        <begin position="112"/>
        <end position="128"/>
    </location>
</feature>
<dbReference type="PANTHER" id="PTHR12013">
    <property type="entry name" value="SIGNAL RECOGNITION PARTICLE 14 KD PROTEIN"/>
    <property type="match status" value="1"/>
</dbReference>
<feature type="compositionally biased region" description="Basic and acidic residues" evidence="8">
    <location>
        <begin position="74"/>
        <end position="84"/>
    </location>
</feature>
<comment type="subcellular location">
    <subcellularLocation>
        <location evidence="1 7">Cytoplasm</location>
    </subcellularLocation>
</comment>
<evidence type="ECO:0000256" key="4">
    <source>
        <dbReference type="ARBA" id="ARBA00022884"/>
    </source>
</evidence>
<dbReference type="EMBL" id="KL584824">
    <property type="protein sequence ID" value="KEQ67983.1"/>
    <property type="molecule type" value="Genomic_DNA"/>
</dbReference>
<dbReference type="AlphaFoldDB" id="A0A074W531"/>
<evidence type="ECO:0000256" key="3">
    <source>
        <dbReference type="ARBA" id="ARBA00022490"/>
    </source>
</evidence>
<keyword evidence="5 7" id="KW-0733">Signal recognition particle</keyword>
<dbReference type="InterPro" id="IPR003210">
    <property type="entry name" value="Signal_recog_particle_SRP14"/>
</dbReference>
<dbReference type="GO" id="GO:0030942">
    <property type="term" value="F:endoplasmic reticulum signal peptide binding"/>
    <property type="evidence" value="ECO:0007669"/>
    <property type="project" value="UniProtKB-UniRule"/>
</dbReference>
<keyword evidence="3 7" id="KW-0963">Cytoplasm</keyword>
<comment type="similarity">
    <text evidence="2 7">Belongs to the SRP14 family.</text>
</comment>
<evidence type="ECO:0000313" key="10">
    <source>
        <dbReference type="Proteomes" id="UP000030672"/>
    </source>
</evidence>
<comment type="function">
    <text evidence="7">Component of the signal recognition particle (SRP) complex, a ribonucleoprotein complex that mediates the cotranslational targeting of secretory and membrane proteins to the endoplasmic reticulum (ER).</text>
</comment>
<dbReference type="GO" id="GO:0008312">
    <property type="term" value="F:7S RNA binding"/>
    <property type="evidence" value="ECO:0007669"/>
    <property type="project" value="UniProtKB-UniRule"/>
</dbReference>
<evidence type="ECO:0000256" key="7">
    <source>
        <dbReference type="RuleBase" id="RU368100"/>
    </source>
</evidence>
<protein>
    <recommendedName>
        <fullName evidence="7">Signal recognition particle subunit SRP14</fullName>
    </recommendedName>
    <alternativeName>
        <fullName evidence="7">Signal recognition particle 14 kDa protein</fullName>
    </alternativeName>
</protein>
<name>A0A074W531_AURM1</name>
<feature type="region of interest" description="Disordered" evidence="8">
    <location>
        <begin position="110"/>
        <end position="135"/>
    </location>
</feature>
<dbReference type="RefSeq" id="XP_040885005.1">
    <property type="nucleotide sequence ID" value="XM_041019545.1"/>
</dbReference>
<dbReference type="GeneID" id="63912918"/>
<keyword evidence="6 7" id="KW-0687">Ribonucleoprotein</keyword>